<dbReference type="CDD" id="cd10229">
    <property type="entry name" value="ASKHA_NBD_HSP70_HSPA12"/>
    <property type="match status" value="1"/>
</dbReference>
<evidence type="ECO:0000256" key="3">
    <source>
        <dbReference type="ARBA" id="ARBA00022840"/>
    </source>
</evidence>
<dbReference type="GO" id="GO:0005524">
    <property type="term" value="F:ATP binding"/>
    <property type="evidence" value="ECO:0007669"/>
    <property type="project" value="UniProtKB-KW"/>
</dbReference>
<sequence length="564" mass="63890">LQKSTVFIAIDFGTSFSGYCFKIAKEECVQSEWKREQGCYTPKTPTCILFDEDENFLKFGYDAVMTYTSQIRNKEAKELHLFENFKMELYGKELNRDVMLTAKNGKQMRAMKVFSESLRFMKDHALEMIRKHTSGVKYFASDATWILTVPAIWSAAAKQFMREAATEAGLVTESDPEKLIIALEAEAASVWCRQLPSEGFVEDLRGSEKIEDVPGTQYMVVDCGGGTIDITVHGVVEDGRLKELHKVSGSDMGGQTVDKNFKTFLRELFSEVFDEFEEKNPSHLQRLMYKFLNCKGHDGEVYLVCPFPLKDLAYKERKKISSMTNTGWKDEIIHVSKEKLKSLHDDSLRSIESLIEDILKNPNLKISYILLVGGFALSPYVNSFVKEKFGGRCKVLCPVDAQMAVLRGAITFGMIPNVVESRISLFTYGIRIAQLFDETKHKGKRKYVTKEGKVYCDVCFKSLVKKDESVLCDEVREYDFFPVEKDQTAVCFPFYYTESKTPEFTDEPGMVEIGSLTVSMPVIKEGSPRLIKLKVKFGSTEIQATATDIDSGESSSVTLDFMSK</sequence>
<dbReference type="GO" id="GO:0140662">
    <property type="term" value="F:ATP-dependent protein folding chaperone"/>
    <property type="evidence" value="ECO:0007669"/>
    <property type="project" value="InterPro"/>
</dbReference>
<gene>
    <name evidence="4" type="primary">HSPA12A</name>
    <name evidence="4" type="ORF">AMEX_G14734</name>
</gene>
<dbReference type="SUPFAM" id="SSF53067">
    <property type="entry name" value="Actin-like ATPase domain"/>
    <property type="match status" value="2"/>
</dbReference>
<keyword evidence="2" id="KW-0547">Nucleotide-binding</keyword>
<dbReference type="EMBL" id="JAICCE010000011">
    <property type="protein sequence ID" value="KAG9271765.1"/>
    <property type="molecule type" value="Genomic_DNA"/>
</dbReference>
<accession>A0A8T2LQ41</accession>
<proteinExistence type="inferred from homology"/>
<dbReference type="Pfam" id="PF00012">
    <property type="entry name" value="HSP70"/>
    <property type="match status" value="1"/>
</dbReference>
<dbReference type="AlphaFoldDB" id="A0A8T2LQ41"/>
<evidence type="ECO:0000256" key="1">
    <source>
        <dbReference type="ARBA" id="ARBA00007381"/>
    </source>
</evidence>
<dbReference type="OrthoDB" id="2963168at2759"/>
<dbReference type="Proteomes" id="UP000752171">
    <property type="component" value="Unassembled WGS sequence"/>
</dbReference>
<organism evidence="4 5">
    <name type="scientific">Astyanax mexicanus</name>
    <name type="common">Blind cave fish</name>
    <name type="synonym">Astyanax fasciatus mexicanus</name>
    <dbReference type="NCBI Taxonomy" id="7994"/>
    <lineage>
        <taxon>Eukaryota</taxon>
        <taxon>Metazoa</taxon>
        <taxon>Chordata</taxon>
        <taxon>Craniata</taxon>
        <taxon>Vertebrata</taxon>
        <taxon>Euteleostomi</taxon>
        <taxon>Actinopterygii</taxon>
        <taxon>Neopterygii</taxon>
        <taxon>Teleostei</taxon>
        <taxon>Ostariophysi</taxon>
        <taxon>Characiformes</taxon>
        <taxon>Characoidei</taxon>
        <taxon>Acestrorhamphidae</taxon>
        <taxon>Acestrorhamphinae</taxon>
        <taxon>Astyanax</taxon>
    </lineage>
</organism>
<evidence type="ECO:0000313" key="5">
    <source>
        <dbReference type="Proteomes" id="UP000752171"/>
    </source>
</evidence>
<evidence type="ECO:0000256" key="2">
    <source>
        <dbReference type="ARBA" id="ARBA00022741"/>
    </source>
</evidence>
<dbReference type="PANTHER" id="PTHR14187:SF5">
    <property type="entry name" value="HEAT SHOCK 70 KDA PROTEIN 12A"/>
    <property type="match status" value="1"/>
</dbReference>
<keyword evidence="3" id="KW-0067">ATP-binding</keyword>
<reference evidence="4 5" key="1">
    <citation type="submission" date="2021-07" db="EMBL/GenBank/DDBJ databases">
        <authorList>
            <person name="Imarazene B."/>
            <person name="Zahm M."/>
            <person name="Klopp C."/>
            <person name="Cabau C."/>
            <person name="Beille S."/>
            <person name="Jouanno E."/>
            <person name="Castinel A."/>
            <person name="Lluch J."/>
            <person name="Gil L."/>
            <person name="Kuchtly C."/>
            <person name="Lopez Roques C."/>
            <person name="Donnadieu C."/>
            <person name="Parrinello H."/>
            <person name="Journot L."/>
            <person name="Du K."/>
            <person name="Schartl M."/>
            <person name="Retaux S."/>
            <person name="Guiguen Y."/>
        </authorList>
    </citation>
    <scope>NUCLEOTIDE SEQUENCE [LARGE SCALE GENOMIC DNA]</scope>
    <source>
        <strain evidence="4">Pach_M1</strain>
        <tissue evidence="4">Testis</tissue>
    </source>
</reference>
<evidence type="ECO:0000313" key="4">
    <source>
        <dbReference type="EMBL" id="KAG9271765.1"/>
    </source>
</evidence>
<dbReference type="InterPro" id="IPR013126">
    <property type="entry name" value="Hsp_70_fam"/>
</dbReference>
<dbReference type="Gene3D" id="3.30.420.40">
    <property type="match status" value="2"/>
</dbReference>
<keyword evidence="4" id="KW-0346">Stress response</keyword>
<comment type="caution">
    <text evidence="4">The sequence shown here is derived from an EMBL/GenBank/DDBJ whole genome shotgun (WGS) entry which is preliminary data.</text>
</comment>
<dbReference type="PANTHER" id="PTHR14187">
    <property type="entry name" value="ALPHA KINASE/ELONGATION FACTOR 2 KINASE"/>
    <property type="match status" value="1"/>
</dbReference>
<dbReference type="InterPro" id="IPR043129">
    <property type="entry name" value="ATPase_NBD"/>
</dbReference>
<feature type="non-terminal residue" evidence="4">
    <location>
        <position position="564"/>
    </location>
</feature>
<name>A0A8T2LQ41_ASTMX</name>
<protein>
    <submittedName>
        <fullName evidence="4">Heat shock 70 kDa protein 12A-like</fullName>
    </submittedName>
</protein>
<comment type="similarity">
    <text evidence="1">Belongs to the heat shock protein 70 family.</text>
</comment>